<dbReference type="KEGG" id="acom:CEW83_14130"/>
<protein>
    <recommendedName>
        <fullName evidence="5">DUF4113 domain-containing protein</fullName>
    </recommendedName>
</protein>
<dbReference type="Proteomes" id="UP000244930">
    <property type="component" value="Chromosome"/>
</dbReference>
<dbReference type="GO" id="GO:0003684">
    <property type="term" value="F:damaged DNA binding"/>
    <property type="evidence" value="ECO:0007669"/>
    <property type="project" value="InterPro"/>
</dbReference>
<dbReference type="EMBL" id="CP022187">
    <property type="protein sequence ID" value="AWI76212.1"/>
    <property type="molecule type" value="Genomic_DNA"/>
</dbReference>
<proteinExistence type="predicted"/>
<dbReference type="InterPro" id="IPR017961">
    <property type="entry name" value="DNA_pol_Y-fam_little_finger"/>
</dbReference>
<dbReference type="Pfam" id="PF11799">
    <property type="entry name" value="IMS_C"/>
    <property type="match status" value="1"/>
</dbReference>
<accession>A0A2U8GRC6</accession>
<feature type="domain" description="DUF4113" evidence="2">
    <location>
        <begin position="89"/>
        <end position="138"/>
    </location>
</feature>
<evidence type="ECO:0000259" key="2">
    <source>
        <dbReference type="Pfam" id="PF13438"/>
    </source>
</evidence>
<dbReference type="Pfam" id="PF13438">
    <property type="entry name" value="DUF4113"/>
    <property type="match status" value="1"/>
</dbReference>
<dbReference type="InterPro" id="IPR025188">
    <property type="entry name" value="DUF4113"/>
</dbReference>
<feature type="domain" description="DNA polymerase Y-family little finger" evidence="1">
    <location>
        <begin position="2"/>
        <end position="76"/>
    </location>
</feature>
<dbReference type="GO" id="GO:0006281">
    <property type="term" value="P:DNA repair"/>
    <property type="evidence" value="ECO:0007669"/>
    <property type="project" value="InterPro"/>
</dbReference>
<reference evidence="3 4" key="1">
    <citation type="submission" date="2017-06" db="EMBL/GenBank/DDBJ databases">
        <title>Azoarcus.</title>
        <authorList>
            <person name="Woo J.-H."/>
            <person name="Kim H.-S."/>
        </authorList>
    </citation>
    <scope>NUCLEOTIDE SEQUENCE [LARGE SCALE GENOMIC DNA]</scope>
    <source>
        <strain evidence="3 4">TSPY31</strain>
    </source>
</reference>
<evidence type="ECO:0000313" key="4">
    <source>
        <dbReference type="Proteomes" id="UP000244930"/>
    </source>
</evidence>
<organism evidence="3 4">
    <name type="scientific">Parazoarcus communis</name>
    <dbReference type="NCBI Taxonomy" id="41977"/>
    <lineage>
        <taxon>Bacteria</taxon>
        <taxon>Pseudomonadati</taxon>
        <taxon>Pseudomonadota</taxon>
        <taxon>Betaproteobacteria</taxon>
        <taxon>Rhodocyclales</taxon>
        <taxon>Zoogloeaceae</taxon>
        <taxon>Parazoarcus</taxon>
    </lineage>
</organism>
<keyword evidence="4" id="KW-1185">Reference proteome</keyword>
<evidence type="ECO:0008006" key="5">
    <source>
        <dbReference type="Google" id="ProtNLM"/>
    </source>
</evidence>
<evidence type="ECO:0000313" key="3">
    <source>
        <dbReference type="EMBL" id="AWI76212.1"/>
    </source>
</evidence>
<name>A0A2U8GRC6_9RHOO</name>
<dbReference type="AlphaFoldDB" id="A0A2U8GRC6"/>
<sequence>MAGAIQVFIRTNTFKQNAPQYQRTVTIPLPEPSADTRVLTRWATVILEIIYKSGFAYQKAGVMLSELRRRNSIQRRLFAASGADERSESLRRVMDQINSRSGQGTLKPLVTGLDPAWRMRRDQFSPAWTTNWNELPVALAR</sequence>
<evidence type="ECO:0000259" key="1">
    <source>
        <dbReference type="Pfam" id="PF11799"/>
    </source>
</evidence>
<gene>
    <name evidence="3" type="ORF">CEW83_14130</name>
</gene>